<keyword evidence="3" id="KW-1185">Reference proteome</keyword>
<keyword evidence="1" id="KW-1133">Transmembrane helix</keyword>
<name>A0ABM5UXJ0_9BURK</name>
<feature type="transmembrane region" description="Helical" evidence="1">
    <location>
        <begin position="165"/>
        <end position="181"/>
    </location>
</feature>
<evidence type="ECO:0000313" key="3">
    <source>
        <dbReference type="Proteomes" id="UP000063429"/>
    </source>
</evidence>
<proteinExistence type="predicted"/>
<feature type="transmembrane region" description="Helical" evidence="1">
    <location>
        <begin position="130"/>
        <end position="153"/>
    </location>
</feature>
<keyword evidence="1" id="KW-0472">Membrane</keyword>
<evidence type="ECO:0000313" key="2">
    <source>
        <dbReference type="EMBL" id="AKZ61892.1"/>
    </source>
</evidence>
<feature type="transmembrane region" description="Helical" evidence="1">
    <location>
        <begin position="62"/>
        <end position="79"/>
    </location>
</feature>
<dbReference type="Proteomes" id="UP000063429">
    <property type="component" value="Chromosome"/>
</dbReference>
<reference evidence="3" key="1">
    <citation type="journal article" date="2015" name="Genome Announc.">
        <title>Complete Genome Sequence of Herbaspirillum hiltneri N3 (DSM 17495), Isolated from Surface-Sterilized Wheat Roots.</title>
        <authorList>
            <person name="Guizelini D."/>
            <person name="Saizaki P.M."/>
            <person name="Coimbra N.A."/>
            <person name="Weiss V.A."/>
            <person name="Faoro H."/>
            <person name="Sfeir M.Z."/>
            <person name="Baura V.A."/>
            <person name="Monteiro R.A."/>
            <person name="Chubatsu L.S."/>
            <person name="Souza E.M."/>
            <person name="Cruz L.M."/>
            <person name="Pedrosa F.O."/>
            <person name="Raittz R.T."/>
            <person name="Marchaukoski J.N."/>
            <person name="Steffens M.B."/>
        </authorList>
    </citation>
    <scope>NUCLEOTIDE SEQUENCE [LARGE SCALE GENOMIC DNA]</scope>
    <source>
        <strain evidence="3">N3</strain>
    </source>
</reference>
<accession>A0ABM5UXJ0</accession>
<sequence length="254" mass="29467">MLFHLGGTAIYFLLFGRYMQEVAILPRAPIGSRLQWQLFEAWNCANFFIAIGLLWAQRWARWGYIIGGLLGFSLIFFMYQQTQKILFVELLFSVPCFVVFVYLLYRKDAHLYFSSPTTLQRPRTPLRRRLGACLYVLTTIFAFWSLNAIVLGITEIYPQTLYRDKLAFLALPMIAIAEWIGKTPGVVSRVSNLAIAFSVYLMQIFLYKYASPYTAQIGPSLWQLRNWAIGVSSVSIVLLYLQFRRYRQQLSTKS</sequence>
<protein>
    <submittedName>
        <fullName evidence="2">Uncharacterized protein</fullName>
    </submittedName>
</protein>
<feature type="transmembrane region" description="Helical" evidence="1">
    <location>
        <begin position="85"/>
        <end position="105"/>
    </location>
</feature>
<feature type="transmembrane region" description="Helical" evidence="1">
    <location>
        <begin position="222"/>
        <end position="241"/>
    </location>
</feature>
<feature type="transmembrane region" description="Helical" evidence="1">
    <location>
        <begin position="193"/>
        <end position="210"/>
    </location>
</feature>
<keyword evidence="1" id="KW-0812">Transmembrane</keyword>
<organism evidence="2 3">
    <name type="scientific">Herbaspirillum hiltneri N3</name>
    <dbReference type="NCBI Taxonomy" id="1262470"/>
    <lineage>
        <taxon>Bacteria</taxon>
        <taxon>Pseudomonadati</taxon>
        <taxon>Pseudomonadota</taxon>
        <taxon>Betaproteobacteria</taxon>
        <taxon>Burkholderiales</taxon>
        <taxon>Oxalobacteraceae</taxon>
        <taxon>Herbaspirillum</taxon>
    </lineage>
</organism>
<gene>
    <name evidence="2" type="ORF">F506_03710</name>
</gene>
<evidence type="ECO:0000256" key="1">
    <source>
        <dbReference type="SAM" id="Phobius"/>
    </source>
</evidence>
<dbReference type="EMBL" id="CP011409">
    <property type="protein sequence ID" value="AKZ61892.1"/>
    <property type="molecule type" value="Genomic_DNA"/>
</dbReference>
<feature type="transmembrane region" description="Helical" evidence="1">
    <location>
        <begin position="35"/>
        <end position="55"/>
    </location>
</feature>